<protein>
    <submittedName>
        <fullName evidence="3">Protein kinase</fullName>
    </submittedName>
</protein>
<evidence type="ECO:0000259" key="2">
    <source>
        <dbReference type="PROSITE" id="PS50011"/>
    </source>
</evidence>
<feature type="domain" description="Protein kinase" evidence="2">
    <location>
        <begin position="29"/>
        <end position="265"/>
    </location>
</feature>
<evidence type="ECO:0000313" key="4">
    <source>
        <dbReference type="Proteomes" id="UP001260980"/>
    </source>
</evidence>
<keyword evidence="3" id="KW-0418">Kinase</keyword>
<dbReference type="InterPro" id="IPR020635">
    <property type="entry name" value="Tyr_kinase_cat_dom"/>
</dbReference>
<dbReference type="Pfam" id="PF00069">
    <property type="entry name" value="Pkinase"/>
    <property type="match status" value="1"/>
</dbReference>
<dbReference type="EMBL" id="JAWCUD010000001">
    <property type="protein sequence ID" value="MDU0200519.1"/>
    <property type="molecule type" value="Genomic_DNA"/>
</dbReference>
<dbReference type="SUPFAM" id="SSF56112">
    <property type="entry name" value="Protein kinase-like (PK-like)"/>
    <property type="match status" value="1"/>
</dbReference>
<dbReference type="RefSeq" id="WP_315949941.1">
    <property type="nucleotide sequence ID" value="NZ_JAWCUD010000001.1"/>
</dbReference>
<dbReference type="GO" id="GO:0016301">
    <property type="term" value="F:kinase activity"/>
    <property type="evidence" value="ECO:0007669"/>
    <property type="project" value="UniProtKB-KW"/>
</dbReference>
<sequence>MALLAYVKKVYAAWIDYPLQDGTLLQAQYRILRFLGMGSYGLTYLCQDIRTGAELVIKQAKPSKGKLGRDLLQKEIEIMQQLQHPSIPRCLAFFKENKQMFMLMDYVKGQTVEDLIFERGAKFSEKEAISLIRKLMPVVSYLHTQGFVHRDIRIPNVILQGDCIYLIDFGLASRIGEPIEYVEGEALQRRRATEVTSDQYAIGHFLLFMLYSTFETTDVLEESAKGWEEELDLSPATKRMIRKLLQIDPAYTSTQAFIDEVNTILEQL</sequence>
<dbReference type="PANTHER" id="PTHR24347">
    <property type="entry name" value="SERINE/THREONINE-PROTEIN KINASE"/>
    <property type="match status" value="1"/>
</dbReference>
<proteinExistence type="predicted"/>
<dbReference type="InterPro" id="IPR011009">
    <property type="entry name" value="Kinase-like_dom_sf"/>
</dbReference>
<name>A0ABU3R8D7_9BACL</name>
<reference evidence="3 4" key="1">
    <citation type="submission" date="2023-10" db="EMBL/GenBank/DDBJ databases">
        <title>Paenibacillus strain PFR10 Genome sequencing and assembly.</title>
        <authorList>
            <person name="Kim I."/>
        </authorList>
    </citation>
    <scope>NUCLEOTIDE SEQUENCE [LARGE SCALE GENOMIC DNA]</scope>
    <source>
        <strain evidence="3 4">PFR10</strain>
    </source>
</reference>
<organism evidence="3 4">
    <name type="scientific">Paenibacillus violae</name>
    <dbReference type="NCBI Taxonomy" id="3077234"/>
    <lineage>
        <taxon>Bacteria</taxon>
        <taxon>Bacillati</taxon>
        <taxon>Bacillota</taxon>
        <taxon>Bacilli</taxon>
        <taxon>Bacillales</taxon>
        <taxon>Paenibacillaceae</taxon>
        <taxon>Paenibacillus</taxon>
    </lineage>
</organism>
<keyword evidence="4" id="KW-1185">Reference proteome</keyword>
<dbReference type="PROSITE" id="PS50011">
    <property type="entry name" value="PROTEIN_KINASE_DOM"/>
    <property type="match status" value="1"/>
</dbReference>
<keyword evidence="1" id="KW-0547">Nucleotide-binding</keyword>
<feature type="binding site" evidence="1">
    <location>
        <position position="58"/>
    </location>
    <ligand>
        <name>ATP</name>
        <dbReference type="ChEBI" id="CHEBI:30616"/>
    </ligand>
</feature>
<comment type="caution">
    <text evidence="3">The sequence shown here is derived from an EMBL/GenBank/DDBJ whole genome shotgun (WGS) entry which is preliminary data.</text>
</comment>
<accession>A0ABU3R8D7</accession>
<dbReference type="SMART" id="SM00219">
    <property type="entry name" value="TyrKc"/>
    <property type="match status" value="1"/>
</dbReference>
<evidence type="ECO:0000313" key="3">
    <source>
        <dbReference type="EMBL" id="MDU0200519.1"/>
    </source>
</evidence>
<keyword evidence="3" id="KW-0808">Transferase</keyword>
<dbReference type="InterPro" id="IPR000719">
    <property type="entry name" value="Prot_kinase_dom"/>
</dbReference>
<dbReference type="Gene3D" id="1.10.510.10">
    <property type="entry name" value="Transferase(Phosphotransferase) domain 1"/>
    <property type="match status" value="1"/>
</dbReference>
<evidence type="ECO:0000256" key="1">
    <source>
        <dbReference type="PROSITE-ProRule" id="PRU10141"/>
    </source>
</evidence>
<keyword evidence="1" id="KW-0067">ATP-binding</keyword>
<dbReference type="Proteomes" id="UP001260980">
    <property type="component" value="Unassembled WGS sequence"/>
</dbReference>
<gene>
    <name evidence="3" type="ORF">RQP52_05415</name>
</gene>
<dbReference type="PROSITE" id="PS00107">
    <property type="entry name" value="PROTEIN_KINASE_ATP"/>
    <property type="match status" value="1"/>
</dbReference>
<dbReference type="InterPro" id="IPR017441">
    <property type="entry name" value="Protein_kinase_ATP_BS"/>
</dbReference>